<dbReference type="EMBL" id="JAHLPM010000013">
    <property type="protein sequence ID" value="MBU5439280.1"/>
    <property type="molecule type" value="Genomic_DNA"/>
</dbReference>
<dbReference type="Pfam" id="PF12697">
    <property type="entry name" value="Abhydrolase_6"/>
    <property type="match status" value="1"/>
</dbReference>
<protein>
    <submittedName>
        <fullName evidence="2">Alpha/beta hydrolase</fullName>
    </submittedName>
</protein>
<name>A0ABS6E8N0_9FIRM</name>
<feature type="domain" description="AB hydrolase-1" evidence="1">
    <location>
        <begin position="143"/>
        <end position="321"/>
    </location>
</feature>
<evidence type="ECO:0000313" key="2">
    <source>
        <dbReference type="EMBL" id="MBU5439280.1"/>
    </source>
</evidence>
<accession>A0ABS6E8N0</accession>
<reference evidence="2 3" key="1">
    <citation type="submission" date="2021-06" db="EMBL/GenBank/DDBJ databases">
        <authorList>
            <person name="Sun Q."/>
            <person name="Li D."/>
        </authorList>
    </citation>
    <scope>NUCLEOTIDE SEQUENCE [LARGE SCALE GENOMIC DNA]</scope>
    <source>
        <strain evidence="2 3">MSJ-40</strain>
    </source>
</reference>
<proteinExistence type="predicted"/>
<keyword evidence="2" id="KW-0378">Hydrolase</keyword>
<dbReference type="InterPro" id="IPR000073">
    <property type="entry name" value="AB_hydrolase_1"/>
</dbReference>
<keyword evidence="3" id="KW-1185">Reference proteome</keyword>
<gene>
    <name evidence="2" type="ORF">KQI42_14750</name>
</gene>
<sequence length="373" mass="43134">MAYVHLHPIKQFDFQINRILTYGDKACNIEEIKSVVPNIKDLDSWYEEWYGLGKIAESEGRYLHAAYYYRLAEFFLKECPEKEDMYQKSIENFHKVIDLDYSMRTEYIPYQNTTMKTFIFEAENSVGNLVIFGGYDSFIEEFYLYLKELSASGYNIYLFEGPGQGSTLKNGLKFEPFWEKPTSAVLDYFGLDDVCIVGISWGGYLALRAAAFDKRISKVVAYDVLYDGFDCMTNPLPSIIKIFMKFLFALKAKNIINLIIQKFMDKKLIINWAVSHGQYITGTDNPFDFYSHLKLHTLKGITENVQCDVLLLAGEQDHYIPIKHFDILMNELSKARTLTGKIFTVEEGGAEHCQVGNHTLAFDFILKWLHELS</sequence>
<dbReference type="RefSeq" id="WP_216520986.1">
    <property type="nucleotide sequence ID" value="NZ_JAHLPM010000013.1"/>
</dbReference>
<dbReference type="GO" id="GO:0016787">
    <property type="term" value="F:hydrolase activity"/>
    <property type="evidence" value="ECO:0007669"/>
    <property type="project" value="UniProtKB-KW"/>
</dbReference>
<evidence type="ECO:0000313" key="3">
    <source>
        <dbReference type="Proteomes" id="UP000749471"/>
    </source>
</evidence>
<dbReference type="Proteomes" id="UP000749471">
    <property type="component" value="Unassembled WGS sequence"/>
</dbReference>
<evidence type="ECO:0000259" key="1">
    <source>
        <dbReference type="Pfam" id="PF12697"/>
    </source>
</evidence>
<comment type="caution">
    <text evidence="2">The sequence shown here is derived from an EMBL/GenBank/DDBJ whole genome shotgun (WGS) entry which is preliminary data.</text>
</comment>
<organism evidence="2 3">
    <name type="scientific">Tissierella simiarum</name>
    <dbReference type="NCBI Taxonomy" id="2841534"/>
    <lineage>
        <taxon>Bacteria</taxon>
        <taxon>Bacillati</taxon>
        <taxon>Bacillota</taxon>
        <taxon>Tissierellia</taxon>
        <taxon>Tissierellales</taxon>
        <taxon>Tissierellaceae</taxon>
        <taxon>Tissierella</taxon>
    </lineage>
</organism>